<dbReference type="InterPro" id="IPR003489">
    <property type="entry name" value="RHF/RaiA"/>
</dbReference>
<gene>
    <name evidence="1" type="ORF">GCM10010992_17740</name>
</gene>
<organism evidence="1 2">
    <name type="scientific">Cloacibacterium rupense</name>
    <dbReference type="NCBI Taxonomy" id="517423"/>
    <lineage>
        <taxon>Bacteria</taxon>
        <taxon>Pseudomonadati</taxon>
        <taxon>Bacteroidota</taxon>
        <taxon>Flavobacteriia</taxon>
        <taxon>Flavobacteriales</taxon>
        <taxon>Weeksellaceae</taxon>
    </lineage>
</organism>
<dbReference type="SUPFAM" id="SSF69754">
    <property type="entry name" value="Ribosome binding protein Y (YfiA homologue)"/>
    <property type="match status" value="1"/>
</dbReference>
<dbReference type="Gene3D" id="3.30.160.100">
    <property type="entry name" value="Ribosome hibernation promotion factor-like"/>
    <property type="match status" value="1"/>
</dbReference>
<dbReference type="InterPro" id="IPR036567">
    <property type="entry name" value="RHF-like"/>
</dbReference>
<dbReference type="EMBL" id="BMLV01000003">
    <property type="protein sequence ID" value="GGP04609.1"/>
    <property type="molecule type" value="Genomic_DNA"/>
</dbReference>
<protein>
    <recommendedName>
        <fullName evidence="3">Sigma-54 modulation protein</fullName>
    </recommendedName>
</protein>
<accession>A0ABQ2NQN4</accession>
<dbReference type="Proteomes" id="UP000620064">
    <property type="component" value="Unassembled WGS sequence"/>
</dbReference>
<evidence type="ECO:0008006" key="3">
    <source>
        <dbReference type="Google" id="ProtNLM"/>
    </source>
</evidence>
<reference evidence="2" key="1">
    <citation type="journal article" date="2019" name="Int. J. Syst. Evol. Microbiol.">
        <title>The Global Catalogue of Microorganisms (GCM) 10K type strain sequencing project: providing services to taxonomists for standard genome sequencing and annotation.</title>
        <authorList>
            <consortium name="The Broad Institute Genomics Platform"/>
            <consortium name="The Broad Institute Genome Sequencing Center for Infectious Disease"/>
            <person name="Wu L."/>
            <person name="Ma J."/>
        </authorList>
    </citation>
    <scope>NUCLEOTIDE SEQUENCE [LARGE SCALE GENOMIC DNA]</scope>
    <source>
        <strain evidence="2">CGMCC 1.7656</strain>
    </source>
</reference>
<dbReference type="Pfam" id="PF02482">
    <property type="entry name" value="Ribosomal_S30AE"/>
    <property type="match status" value="1"/>
</dbReference>
<name>A0ABQ2NQN4_9FLAO</name>
<keyword evidence="2" id="KW-1185">Reference proteome</keyword>
<comment type="caution">
    <text evidence="1">The sequence shown here is derived from an EMBL/GenBank/DDBJ whole genome shotgun (WGS) entry which is preliminary data.</text>
</comment>
<evidence type="ECO:0000313" key="2">
    <source>
        <dbReference type="Proteomes" id="UP000620064"/>
    </source>
</evidence>
<sequence>MEKIKCEFVFSVFKKNVCVMKITVQSMGLTPHAPLEEYLEKKLIKLDTFYDKIHDCQVFLKVENTSSKENKTAEIKLAVPGDDIVVKKTSASFEESLDLCYDTAKKLLIKKKELA</sequence>
<proteinExistence type="predicted"/>
<evidence type="ECO:0000313" key="1">
    <source>
        <dbReference type="EMBL" id="GGP04609.1"/>
    </source>
</evidence>